<evidence type="ECO:0000256" key="10">
    <source>
        <dbReference type="SAM" id="MobiDB-lite"/>
    </source>
</evidence>
<dbReference type="GO" id="GO:0003677">
    <property type="term" value="F:DNA binding"/>
    <property type="evidence" value="ECO:0007669"/>
    <property type="project" value="UniProtKB-KW"/>
</dbReference>
<dbReference type="AlphaFoldDB" id="A0A8J5YXW8"/>
<keyword evidence="7" id="KW-0804">Transcription</keyword>
<dbReference type="InterPro" id="IPR004333">
    <property type="entry name" value="SBP_dom"/>
</dbReference>
<feature type="compositionally biased region" description="Low complexity" evidence="10">
    <location>
        <begin position="192"/>
        <end position="208"/>
    </location>
</feature>
<name>A0A8J5YXW8_9ROSI</name>
<evidence type="ECO:0000256" key="5">
    <source>
        <dbReference type="ARBA" id="ARBA00023015"/>
    </source>
</evidence>
<keyword evidence="8" id="KW-0539">Nucleus</keyword>
<gene>
    <name evidence="12" type="ORF">CXB51_005182</name>
</gene>
<reference evidence="12 13" key="1">
    <citation type="journal article" date="2021" name="bioRxiv">
        <title>The Gossypium anomalum genome as a resource for cotton improvement and evolutionary analysis of hybrid incompatibility.</title>
        <authorList>
            <person name="Grover C.E."/>
            <person name="Yuan D."/>
            <person name="Arick M.A."/>
            <person name="Miller E.R."/>
            <person name="Hu G."/>
            <person name="Peterson D.G."/>
            <person name="Wendel J.F."/>
            <person name="Udall J.A."/>
        </authorList>
    </citation>
    <scope>NUCLEOTIDE SEQUENCE [LARGE SCALE GENOMIC DNA]</scope>
    <source>
        <strain evidence="12">JFW-Udall</strain>
        <tissue evidence="12">Leaf</tissue>
    </source>
</reference>
<dbReference type="PANTHER" id="PTHR31251:SF74">
    <property type="entry name" value="SQUAMOSA PROMOTER-BINDING-LIKE PROTEIN 2"/>
    <property type="match status" value="1"/>
</dbReference>
<dbReference type="SUPFAM" id="SSF103612">
    <property type="entry name" value="SBT domain"/>
    <property type="match status" value="1"/>
</dbReference>
<keyword evidence="13" id="KW-1185">Reference proteome</keyword>
<dbReference type="EMBL" id="JAHUZN010000003">
    <property type="protein sequence ID" value="KAG8498648.1"/>
    <property type="molecule type" value="Genomic_DNA"/>
</dbReference>
<keyword evidence="3 9" id="KW-0863">Zinc-finger</keyword>
<dbReference type="PANTHER" id="PTHR31251">
    <property type="entry name" value="SQUAMOSA PROMOTER-BINDING-LIKE PROTEIN 4"/>
    <property type="match status" value="1"/>
</dbReference>
<dbReference type="PROSITE" id="PS51141">
    <property type="entry name" value="ZF_SBP"/>
    <property type="match status" value="1"/>
</dbReference>
<dbReference type="GO" id="GO:0005634">
    <property type="term" value="C:nucleus"/>
    <property type="evidence" value="ECO:0007669"/>
    <property type="project" value="UniProtKB-SubCell"/>
</dbReference>
<evidence type="ECO:0000256" key="8">
    <source>
        <dbReference type="ARBA" id="ARBA00023242"/>
    </source>
</evidence>
<sequence>MGHYYVFTWGSRSEKQRGLDFDAARFREDCLNCSVCSISLMDWNAKTPLQWEWENLMMLNATPTEIPRKLRSVEWDIEGEEELDSGSLYSSGAAAGGSGGSGSDLGLVSLSKSSKSASINSSSAGEVKATTFTLEAFEAIPHEISNKKKVSKVEHTGSSPIFEASVGSGEPLLSLKLGKQTYFEDVCTGSNSKTSSYSATPAPSASPAKRSKPNCQTKHILRCQVEGCNLDLSSAKDYHRKHKVCESHSKSPKVIVGGLELRFCQQCSRFHALSEFDEKKRSCRRRLSDHNARRRKPQTDAIHFSAARPSPAAYDGKQLMSFVWNKVPLLHNARPNENFTWEGTFVSKSSETKGYAPTKAGNVNGQLQLPGNQLLNSMTSRCYDSNRFLPVKGKQNTVEVLNQGVEESTVASNMGTTQDLHRALSLLSNESWVSCEPKQHGSLAYPVQVSGSSMSQPTMNVISQSFPIPYALSENWQMEQEQTTQSQVEGDNHLQEFQLLKAPYDNSFYSNQMN</sequence>
<evidence type="ECO:0000256" key="7">
    <source>
        <dbReference type="ARBA" id="ARBA00023163"/>
    </source>
</evidence>
<evidence type="ECO:0000256" key="6">
    <source>
        <dbReference type="ARBA" id="ARBA00023125"/>
    </source>
</evidence>
<dbReference type="Pfam" id="PF03110">
    <property type="entry name" value="SBP"/>
    <property type="match status" value="1"/>
</dbReference>
<dbReference type="Gene3D" id="4.10.1100.10">
    <property type="entry name" value="Transcription factor, SBP-box domain"/>
    <property type="match status" value="1"/>
</dbReference>
<evidence type="ECO:0000313" key="13">
    <source>
        <dbReference type="Proteomes" id="UP000701853"/>
    </source>
</evidence>
<keyword evidence="5" id="KW-0805">Transcription regulation</keyword>
<evidence type="ECO:0000256" key="1">
    <source>
        <dbReference type="ARBA" id="ARBA00004123"/>
    </source>
</evidence>
<evidence type="ECO:0000256" key="3">
    <source>
        <dbReference type="ARBA" id="ARBA00022771"/>
    </source>
</evidence>
<comment type="caution">
    <text evidence="12">The sequence shown here is derived from an EMBL/GenBank/DDBJ whole genome shotgun (WGS) entry which is preliminary data.</text>
</comment>
<dbReference type="InterPro" id="IPR036893">
    <property type="entry name" value="SBP_sf"/>
</dbReference>
<dbReference type="Proteomes" id="UP000701853">
    <property type="component" value="Chromosome 3"/>
</dbReference>
<comment type="subcellular location">
    <subcellularLocation>
        <location evidence="1">Nucleus</location>
    </subcellularLocation>
</comment>
<keyword evidence="6" id="KW-0238">DNA-binding</keyword>
<evidence type="ECO:0000256" key="9">
    <source>
        <dbReference type="PROSITE-ProRule" id="PRU00470"/>
    </source>
</evidence>
<dbReference type="GO" id="GO:0008270">
    <property type="term" value="F:zinc ion binding"/>
    <property type="evidence" value="ECO:0007669"/>
    <property type="project" value="UniProtKB-KW"/>
</dbReference>
<dbReference type="FunFam" id="4.10.1100.10:FF:000001">
    <property type="entry name" value="Squamosa promoter-binding-like protein 14"/>
    <property type="match status" value="1"/>
</dbReference>
<feature type="region of interest" description="Disordered" evidence="10">
    <location>
        <begin position="189"/>
        <end position="213"/>
    </location>
</feature>
<dbReference type="OrthoDB" id="514967at2759"/>
<proteinExistence type="predicted"/>
<feature type="domain" description="SBP-type" evidence="11">
    <location>
        <begin position="220"/>
        <end position="297"/>
    </location>
</feature>
<keyword evidence="2" id="KW-0479">Metal-binding</keyword>
<evidence type="ECO:0000313" key="12">
    <source>
        <dbReference type="EMBL" id="KAG8498648.1"/>
    </source>
</evidence>
<evidence type="ECO:0000256" key="2">
    <source>
        <dbReference type="ARBA" id="ARBA00022723"/>
    </source>
</evidence>
<organism evidence="12 13">
    <name type="scientific">Gossypium anomalum</name>
    <dbReference type="NCBI Taxonomy" id="47600"/>
    <lineage>
        <taxon>Eukaryota</taxon>
        <taxon>Viridiplantae</taxon>
        <taxon>Streptophyta</taxon>
        <taxon>Embryophyta</taxon>
        <taxon>Tracheophyta</taxon>
        <taxon>Spermatophyta</taxon>
        <taxon>Magnoliopsida</taxon>
        <taxon>eudicotyledons</taxon>
        <taxon>Gunneridae</taxon>
        <taxon>Pentapetalae</taxon>
        <taxon>rosids</taxon>
        <taxon>malvids</taxon>
        <taxon>Malvales</taxon>
        <taxon>Malvaceae</taxon>
        <taxon>Malvoideae</taxon>
        <taxon>Gossypium</taxon>
    </lineage>
</organism>
<evidence type="ECO:0000256" key="4">
    <source>
        <dbReference type="ARBA" id="ARBA00022833"/>
    </source>
</evidence>
<dbReference type="InterPro" id="IPR044817">
    <property type="entry name" value="SBP-like"/>
</dbReference>
<evidence type="ECO:0000259" key="11">
    <source>
        <dbReference type="PROSITE" id="PS51141"/>
    </source>
</evidence>
<protein>
    <recommendedName>
        <fullName evidence="11">SBP-type domain-containing protein</fullName>
    </recommendedName>
</protein>
<keyword evidence="4" id="KW-0862">Zinc</keyword>
<accession>A0A8J5YXW8</accession>